<evidence type="ECO:0000259" key="3">
    <source>
        <dbReference type="PROSITE" id="PS51017"/>
    </source>
</evidence>
<accession>A0A225WBE9</accession>
<comment type="subcellular location">
    <subcellularLocation>
        <location evidence="1">Nucleus</location>
    </subcellularLocation>
</comment>
<evidence type="ECO:0000256" key="1">
    <source>
        <dbReference type="ARBA" id="ARBA00004123"/>
    </source>
</evidence>
<dbReference type="GO" id="GO:0005634">
    <property type="term" value="C:nucleus"/>
    <property type="evidence" value="ECO:0007669"/>
    <property type="project" value="UniProtKB-SubCell"/>
</dbReference>
<keyword evidence="5" id="KW-1185">Reference proteome</keyword>
<dbReference type="Proteomes" id="UP000198211">
    <property type="component" value="Unassembled WGS sequence"/>
</dbReference>
<dbReference type="PANTHER" id="PTHR37066:SF1">
    <property type="entry name" value="LNS2_PITP DOMAIN-CONTAINING PROTEIN"/>
    <property type="match status" value="1"/>
</dbReference>
<proteinExistence type="predicted"/>
<evidence type="ECO:0000313" key="5">
    <source>
        <dbReference type="Proteomes" id="UP000198211"/>
    </source>
</evidence>
<protein>
    <recommendedName>
        <fullName evidence="3">CCT domain-containing protein</fullName>
    </recommendedName>
</protein>
<gene>
    <name evidence="4" type="ORF">PHMEG_00011361</name>
</gene>
<evidence type="ECO:0000313" key="4">
    <source>
        <dbReference type="EMBL" id="OWZ15066.1"/>
    </source>
</evidence>
<dbReference type="OrthoDB" id="153872at2759"/>
<dbReference type="AlphaFoldDB" id="A0A225WBE9"/>
<reference evidence="5" key="1">
    <citation type="submission" date="2017-03" db="EMBL/GenBank/DDBJ databases">
        <title>Phytopthora megakarya and P. palmivora, two closely related causual agents of cacao black pod achieved similar genome size and gene model numbers by different mechanisms.</title>
        <authorList>
            <person name="Ali S."/>
            <person name="Shao J."/>
            <person name="Larry D.J."/>
            <person name="Kronmiller B."/>
            <person name="Shen D."/>
            <person name="Strem M.D."/>
            <person name="Melnick R.L."/>
            <person name="Guiltinan M.J."/>
            <person name="Tyler B.M."/>
            <person name="Meinhardt L.W."/>
            <person name="Bailey B.A."/>
        </authorList>
    </citation>
    <scope>NUCLEOTIDE SEQUENCE [LARGE SCALE GENOMIC DNA]</scope>
    <source>
        <strain evidence="5">zdho120</strain>
    </source>
</reference>
<feature type="domain" description="CCT" evidence="3">
    <location>
        <begin position="516"/>
        <end position="558"/>
    </location>
</feature>
<dbReference type="PROSITE" id="PS51017">
    <property type="entry name" value="CCT"/>
    <property type="match status" value="1"/>
</dbReference>
<dbReference type="InterPro" id="IPR010402">
    <property type="entry name" value="CCT_domain"/>
</dbReference>
<dbReference type="STRING" id="4795.A0A225WBE9"/>
<dbReference type="Pfam" id="PF06203">
    <property type="entry name" value="CCT"/>
    <property type="match status" value="1"/>
</dbReference>
<sequence>MFLNSKACIVETASLQKTSLGDILDGIAVDVADHRQDKWFGVFITALRTFHSLFGHTAVPEEFVVPQSSLTWPQEAWGLHLGQIISRSHDTKKIYKEQVKNSQQELQKVAPLIATFAYLHPQDTIPWGFGWGFTIPSEEPWPENVWGVDLGFIVQWNLSRLETIERDWKDQVLVANEVYQYENGNKILRDKFVVPHRSPWPYKTWGRELRHILTCVQIGRHYGGRAALANFHANEVCAVLDEESEQWKKTIFPALHLFAMVFGHCSVSEDFVVPSESPWPKQIFKLQLGSIVADIEKNGMYFAEVGLNADRLETFGFRYKLADAPWETHIAPLMKMYASEYPHMILPEDFVVPPKRPWPEERYGLRLGKIISWSARFAWDHDEAEWKEREMPENSILAGGYGYCRVPERFKVPNEHPWPKQMWGLRMKIYLRQLNRRGDLFLPGGRASTGEKSFGFVFKLASEGISCGKPKAKEYRADVKQIGGVNSPKPESYLGKRELNCSRQEGWIGTYSPKSRKERIQRFLLKREKRVWVKEVKYNVRKNFADKRLRVQGRFVPREDEKTIRELLNFT</sequence>
<evidence type="ECO:0000256" key="2">
    <source>
        <dbReference type="ARBA" id="ARBA00023242"/>
    </source>
</evidence>
<keyword evidence="2" id="KW-0539">Nucleus</keyword>
<comment type="caution">
    <text evidence="4">The sequence shown here is derived from an EMBL/GenBank/DDBJ whole genome shotgun (WGS) entry which is preliminary data.</text>
</comment>
<name>A0A225WBE9_9STRA</name>
<dbReference type="PANTHER" id="PTHR37066">
    <property type="entry name" value="HELICASE-ASSOCIATED"/>
    <property type="match status" value="1"/>
</dbReference>
<dbReference type="EMBL" id="NBNE01001200">
    <property type="protein sequence ID" value="OWZ15066.1"/>
    <property type="molecule type" value="Genomic_DNA"/>
</dbReference>
<organism evidence="4 5">
    <name type="scientific">Phytophthora megakarya</name>
    <dbReference type="NCBI Taxonomy" id="4795"/>
    <lineage>
        <taxon>Eukaryota</taxon>
        <taxon>Sar</taxon>
        <taxon>Stramenopiles</taxon>
        <taxon>Oomycota</taxon>
        <taxon>Peronosporomycetes</taxon>
        <taxon>Peronosporales</taxon>
        <taxon>Peronosporaceae</taxon>
        <taxon>Phytophthora</taxon>
    </lineage>
</organism>